<reference evidence="1" key="1">
    <citation type="submission" date="2021-12" db="EMBL/GenBank/DDBJ databases">
        <authorList>
            <person name="King R."/>
        </authorList>
    </citation>
    <scope>NUCLEOTIDE SEQUENCE</scope>
</reference>
<dbReference type="Gene3D" id="2.170.15.10">
    <property type="entry name" value="Proaerolysin, chain A, domain 3"/>
    <property type="match status" value="1"/>
</dbReference>
<accession>A0A9N9R5U8</accession>
<evidence type="ECO:0008006" key="3">
    <source>
        <dbReference type="Google" id="ProtNLM"/>
    </source>
</evidence>
<gene>
    <name evidence="1" type="ORF">DIATSA_LOCUS7827</name>
</gene>
<dbReference type="AlphaFoldDB" id="A0A9N9R5U8"/>
<dbReference type="OrthoDB" id="8122616at2759"/>
<dbReference type="CDD" id="cd20235">
    <property type="entry name" value="PFM_spherulin-2a-like"/>
    <property type="match status" value="1"/>
</dbReference>
<reference evidence="1" key="2">
    <citation type="submission" date="2022-10" db="EMBL/GenBank/DDBJ databases">
        <authorList>
            <consortium name="ENA_rothamsted_submissions"/>
            <consortium name="culmorum"/>
            <person name="King R."/>
        </authorList>
    </citation>
    <scope>NUCLEOTIDE SEQUENCE</scope>
</reference>
<protein>
    <recommendedName>
        <fullName evidence="3">Follicular epithelium yolk protein subunit</fullName>
    </recommendedName>
</protein>
<sequence>MAGIHINVRASTDGGSAVNFFGENVEVISDHEIQSFNLADSPLKDAIEKYAGARPADAYLKGPTPWNDLFKTYGWPQVQRKLYPRSARVLGVNSQPVIVTTQEFTNNSSLSATYNAGVTHQVEESVNTTWSKGGELSIGSEISYSINLVAASVGGSMNMSYSSSWGQSTSKNRAVTVGASSGMEVVLAPGQSVVATLQAVRGTMQVEVDYRATLQGVVACNYPEKHNDHHFWSYDINAVMDADGRRKEIDSTEVITIDYYSDAKVHLRDRDTNAPL</sequence>
<evidence type="ECO:0000313" key="2">
    <source>
        <dbReference type="Proteomes" id="UP001153714"/>
    </source>
</evidence>
<dbReference type="SUPFAM" id="SSF56973">
    <property type="entry name" value="Aerolisin/ETX pore-forming domain"/>
    <property type="match status" value="1"/>
</dbReference>
<dbReference type="Proteomes" id="UP001153714">
    <property type="component" value="Chromosome 20"/>
</dbReference>
<name>A0A9N9R5U8_9NEOP</name>
<proteinExistence type="predicted"/>
<dbReference type="EMBL" id="OU893351">
    <property type="protein sequence ID" value="CAG9790147.1"/>
    <property type="molecule type" value="Genomic_DNA"/>
</dbReference>
<organism evidence="1 2">
    <name type="scientific">Diatraea saccharalis</name>
    <name type="common">sugarcane borer</name>
    <dbReference type="NCBI Taxonomy" id="40085"/>
    <lineage>
        <taxon>Eukaryota</taxon>
        <taxon>Metazoa</taxon>
        <taxon>Ecdysozoa</taxon>
        <taxon>Arthropoda</taxon>
        <taxon>Hexapoda</taxon>
        <taxon>Insecta</taxon>
        <taxon>Pterygota</taxon>
        <taxon>Neoptera</taxon>
        <taxon>Endopterygota</taxon>
        <taxon>Lepidoptera</taxon>
        <taxon>Glossata</taxon>
        <taxon>Ditrysia</taxon>
        <taxon>Pyraloidea</taxon>
        <taxon>Crambidae</taxon>
        <taxon>Crambinae</taxon>
        <taxon>Diatraea</taxon>
    </lineage>
</organism>
<evidence type="ECO:0000313" key="1">
    <source>
        <dbReference type="EMBL" id="CAG9790147.1"/>
    </source>
</evidence>
<keyword evidence="2" id="KW-1185">Reference proteome</keyword>